<feature type="compositionally biased region" description="Basic residues" evidence="1">
    <location>
        <begin position="84"/>
        <end position="94"/>
    </location>
</feature>
<keyword evidence="3" id="KW-1185">Reference proteome</keyword>
<organism evidence="2 3">
    <name type="scientific">Actinoplanes sandaracinus</name>
    <dbReference type="NCBI Taxonomy" id="3045177"/>
    <lineage>
        <taxon>Bacteria</taxon>
        <taxon>Bacillati</taxon>
        <taxon>Actinomycetota</taxon>
        <taxon>Actinomycetes</taxon>
        <taxon>Micromonosporales</taxon>
        <taxon>Micromonosporaceae</taxon>
        <taxon>Actinoplanes</taxon>
    </lineage>
</organism>
<name>A0ABT6X0V7_9ACTN</name>
<evidence type="ECO:0000313" key="3">
    <source>
        <dbReference type="Proteomes" id="UP001241758"/>
    </source>
</evidence>
<sequence>MDDEVVSFYTALLDTHVRLRDSLCVPWAYGLSEQDMFAGFGADPEAAQRPNGSRDGVLEDNEAAHIDWFLRIRYVPSPGSSGARPRRIRRRHGRGQPDPPCRPTRVRSS</sequence>
<accession>A0ABT6X0V7</accession>
<dbReference type="EMBL" id="JASCTH010000050">
    <property type="protein sequence ID" value="MDI6105641.1"/>
    <property type="molecule type" value="Genomic_DNA"/>
</dbReference>
<protein>
    <submittedName>
        <fullName evidence="2">Uncharacterized protein</fullName>
    </submittedName>
</protein>
<evidence type="ECO:0000256" key="1">
    <source>
        <dbReference type="SAM" id="MobiDB-lite"/>
    </source>
</evidence>
<dbReference type="Proteomes" id="UP001241758">
    <property type="component" value="Unassembled WGS sequence"/>
</dbReference>
<feature type="region of interest" description="Disordered" evidence="1">
    <location>
        <begin position="75"/>
        <end position="109"/>
    </location>
</feature>
<proteinExistence type="predicted"/>
<evidence type="ECO:0000313" key="2">
    <source>
        <dbReference type="EMBL" id="MDI6105641.1"/>
    </source>
</evidence>
<dbReference type="RefSeq" id="WP_282767107.1">
    <property type="nucleotide sequence ID" value="NZ_JASCTH010000050.1"/>
</dbReference>
<gene>
    <name evidence="2" type="ORF">QLQ12_44380</name>
</gene>
<reference evidence="2 3" key="1">
    <citation type="submission" date="2023-05" db="EMBL/GenBank/DDBJ databases">
        <title>Actinoplanes sp. NEAU-A12 genome sequencing.</title>
        <authorList>
            <person name="Wang Z.-S."/>
        </authorList>
    </citation>
    <scope>NUCLEOTIDE SEQUENCE [LARGE SCALE GENOMIC DNA]</scope>
    <source>
        <strain evidence="2 3">NEAU-A12</strain>
    </source>
</reference>
<comment type="caution">
    <text evidence="2">The sequence shown here is derived from an EMBL/GenBank/DDBJ whole genome shotgun (WGS) entry which is preliminary data.</text>
</comment>